<dbReference type="EMBL" id="KU306397">
    <property type="protein sequence ID" value="AMQ45215.1"/>
    <property type="molecule type" value="Genomic_DNA"/>
</dbReference>
<evidence type="ECO:0000313" key="2">
    <source>
        <dbReference type="EMBL" id="AMQ45215.1"/>
    </source>
</evidence>
<dbReference type="AlphaFoldDB" id="A0A142EAM7"/>
<dbReference type="Pfam" id="PF03090">
    <property type="entry name" value="Replicase"/>
    <property type="match status" value="1"/>
</dbReference>
<name>A0A142EAM7_CORGT</name>
<protein>
    <submittedName>
        <fullName evidence="2">RepA II</fullName>
    </submittedName>
</protein>
<gene>
    <name evidence="2" type="primary">repA</name>
</gene>
<accession>A0A142EAM7</accession>
<feature type="compositionally biased region" description="Basic residues" evidence="1">
    <location>
        <begin position="542"/>
        <end position="552"/>
    </location>
</feature>
<feature type="region of interest" description="Disordered" evidence="1">
    <location>
        <begin position="530"/>
        <end position="552"/>
    </location>
</feature>
<evidence type="ECO:0000256" key="1">
    <source>
        <dbReference type="SAM" id="MobiDB-lite"/>
    </source>
</evidence>
<reference evidence="2" key="1">
    <citation type="journal article" date="2016" name="Russ. J. Genet.">
        <title>Sequencing and structural analysis of the cryptic plasmid pBL90 from Brevibacterium lactofermentum.</title>
        <authorList>
            <person name="Novikov A.D."/>
            <person name="Ryabchenko L.E."/>
            <person name="Beletsky A.V."/>
            <person name="Mardanov A.V."/>
            <person name="Ravin N.V."/>
            <person name="Yanenko A.S."/>
        </authorList>
    </citation>
    <scope>NUCLEOTIDE SEQUENCE</scope>
    <source>
        <strain evidence="2">DSM 1412</strain>
        <plasmid evidence="2">pBL90</plasmid>
    </source>
</reference>
<organism evidence="2">
    <name type="scientific">Corynebacterium glutamicum</name>
    <name type="common">Brevibacterium saccharolyticum</name>
    <dbReference type="NCBI Taxonomy" id="1718"/>
    <lineage>
        <taxon>Bacteria</taxon>
        <taxon>Bacillati</taxon>
        <taxon>Actinomycetota</taxon>
        <taxon>Actinomycetes</taxon>
        <taxon>Mycobacteriales</taxon>
        <taxon>Corynebacteriaceae</taxon>
        <taxon>Corynebacterium</taxon>
    </lineage>
</organism>
<proteinExistence type="predicted"/>
<dbReference type="InterPro" id="IPR004322">
    <property type="entry name" value="Plasmid_replicase_bac"/>
</dbReference>
<geneLocation type="plasmid" evidence="2">
    <name>pBL90</name>
</geneLocation>
<sequence>MYSIARTTSPARLLRRECFHDTPPAYVPAATHDHAPSLWSDTQRYTEENAYQQARDDWFDRNMVSHQSRDLNDLGWCHHDAEIFLNHIGREALHCAKDRAGIVKAWSKKKDKNGHRKPLVWPRERVHLAEYIHLTNPTYASVIVIDIDHVGAPGGLLSDLDLFVSDQVKKLSRLRLGPNWIGINPQSGKSQMIWYIDPVYRDEGEKSKPWSLLEALHMELQDIFEADKHFSHGWSRNPIYDGDSLEAYRWYAQHHEVFHMRLLSTGLWMLKGETVATLEDKGVADRRQNQRFSSGRELILAARENTERFRQAQQAREILAGLEDDDLAEAFEASDPDIIDGIRVVWQTPGRAQRDVTAFNHALKTAARLNRAGKKMTDDAIIDAYRAAYEVAHSVGADDRSREEPPMRDLRSLARRVRGYVSSNKRVDCAAPKETPNDSRMSPQERKALATLGRKGAIVSNSRRWASPSSPAAQASMTALAEINQRRKAQSRIGKRTVANVVDEYQIDFNRLPTLQELVSATGLSQSTVQRHLKKTGVALPRGRRSSQKRLH</sequence>
<keyword evidence="2" id="KW-0614">Plasmid</keyword>